<accession>A0A845E2G7</accession>
<evidence type="ECO:0000256" key="1">
    <source>
        <dbReference type="SAM" id="SignalP"/>
    </source>
</evidence>
<dbReference type="EMBL" id="WMEZ01000003">
    <property type="protein sequence ID" value="MYL49894.1"/>
    <property type="molecule type" value="Genomic_DNA"/>
</dbReference>
<dbReference type="OrthoDB" id="2970147at2"/>
<reference evidence="2 3" key="1">
    <citation type="submission" date="2019-11" db="EMBL/GenBank/DDBJ databases">
        <title>Genome sequences of 17 halophilic strains isolated from different environments.</title>
        <authorList>
            <person name="Furrow R.E."/>
        </authorList>
    </citation>
    <scope>NUCLEOTIDE SEQUENCE [LARGE SCALE GENOMIC DNA]</scope>
    <source>
        <strain evidence="2 3">22505_10_Sand</strain>
    </source>
</reference>
<gene>
    <name evidence="2" type="ORF">GLV98_10375</name>
</gene>
<evidence type="ECO:0000313" key="3">
    <source>
        <dbReference type="Proteomes" id="UP000447393"/>
    </source>
</evidence>
<dbReference type="AlphaFoldDB" id="A0A845E2G7"/>
<name>A0A845E2G7_9BACI</name>
<dbReference type="RefSeq" id="WP_160914811.1">
    <property type="nucleotide sequence ID" value="NZ_WMEZ01000003.1"/>
</dbReference>
<dbReference type="Gene3D" id="2.60.40.3860">
    <property type="match status" value="1"/>
</dbReference>
<feature type="chain" id="PRO_5039687847" description="DUF4309 domain-containing protein" evidence="1">
    <location>
        <begin position="23"/>
        <end position="219"/>
    </location>
</feature>
<sequence length="219" mass="24592">MKKIVSLLVLMLVLGVFGTSVSAEDSEKEKFSNTEKKQLVENFTELGIDKQTQKKLIKKLENGEALDSMKQENLNAAKAELGESKTITFEDGSRLSVGSEAIYKDTGFPMQSLSAGTRTVKSYWYTGFMNYSFETDFVIRSGSDNDYILKSYNPNVSIIGGSYSGKKVTVMRKYETSTRRAYSRMDFDYSVPTGQGSIDLYFQVGDNDYETTLSRDDVK</sequence>
<feature type="signal peptide" evidence="1">
    <location>
        <begin position="1"/>
        <end position="22"/>
    </location>
</feature>
<protein>
    <recommendedName>
        <fullName evidence="4">DUF4309 domain-containing protein</fullName>
    </recommendedName>
</protein>
<evidence type="ECO:0008006" key="4">
    <source>
        <dbReference type="Google" id="ProtNLM"/>
    </source>
</evidence>
<evidence type="ECO:0000313" key="2">
    <source>
        <dbReference type="EMBL" id="MYL49894.1"/>
    </source>
</evidence>
<comment type="caution">
    <text evidence="2">The sequence shown here is derived from an EMBL/GenBank/DDBJ whole genome shotgun (WGS) entry which is preliminary data.</text>
</comment>
<keyword evidence="1" id="KW-0732">Signal</keyword>
<proteinExistence type="predicted"/>
<organism evidence="2 3">
    <name type="scientific">Halobacillus litoralis</name>
    <dbReference type="NCBI Taxonomy" id="45668"/>
    <lineage>
        <taxon>Bacteria</taxon>
        <taxon>Bacillati</taxon>
        <taxon>Bacillota</taxon>
        <taxon>Bacilli</taxon>
        <taxon>Bacillales</taxon>
        <taxon>Bacillaceae</taxon>
        <taxon>Halobacillus</taxon>
    </lineage>
</organism>
<dbReference type="Proteomes" id="UP000447393">
    <property type="component" value="Unassembled WGS sequence"/>
</dbReference>